<evidence type="ECO:0000313" key="3">
    <source>
        <dbReference type="Proteomes" id="UP001345827"/>
    </source>
</evidence>
<organism evidence="2 3">
    <name type="scientific">Vermiconidia calcicola</name>
    <dbReference type="NCBI Taxonomy" id="1690605"/>
    <lineage>
        <taxon>Eukaryota</taxon>
        <taxon>Fungi</taxon>
        <taxon>Dikarya</taxon>
        <taxon>Ascomycota</taxon>
        <taxon>Pezizomycotina</taxon>
        <taxon>Dothideomycetes</taxon>
        <taxon>Dothideomycetidae</taxon>
        <taxon>Mycosphaerellales</taxon>
        <taxon>Extremaceae</taxon>
        <taxon>Vermiconidia</taxon>
    </lineage>
</organism>
<dbReference type="EMBL" id="JAXLQG010000006">
    <property type="protein sequence ID" value="KAK5538475.1"/>
    <property type="molecule type" value="Genomic_DNA"/>
</dbReference>
<feature type="region of interest" description="Disordered" evidence="1">
    <location>
        <begin position="1"/>
        <end position="23"/>
    </location>
</feature>
<keyword evidence="3" id="KW-1185">Reference proteome</keyword>
<feature type="compositionally biased region" description="Basic and acidic residues" evidence="1">
    <location>
        <begin position="13"/>
        <end position="23"/>
    </location>
</feature>
<dbReference type="GO" id="GO:0020037">
    <property type="term" value="F:heme binding"/>
    <property type="evidence" value="ECO:0007669"/>
    <property type="project" value="InterPro"/>
</dbReference>
<proteinExistence type="predicted"/>
<dbReference type="PANTHER" id="PTHR36195">
    <property type="entry name" value="DOMAIN PROTEIN, PUTATIVE (AFU_ORTHOLOGUE AFUA_5G01990)-RELATED-RELATED"/>
    <property type="match status" value="1"/>
</dbReference>
<protein>
    <recommendedName>
        <fullName evidence="4">Catalase</fullName>
    </recommendedName>
</protein>
<evidence type="ECO:0008006" key="4">
    <source>
        <dbReference type="Google" id="ProtNLM"/>
    </source>
</evidence>
<gene>
    <name evidence="2" type="ORF">LTR25_004017</name>
</gene>
<dbReference type="AlphaFoldDB" id="A0AAV9QAG9"/>
<dbReference type="SUPFAM" id="SSF56634">
    <property type="entry name" value="Heme-dependent catalase-like"/>
    <property type="match status" value="1"/>
</dbReference>
<accession>A0AAV9QAG9</accession>
<dbReference type="PANTHER" id="PTHR36195:SF4">
    <property type="entry name" value="DOMAIN PROTEIN, PUTATIVE (AFU_ORTHOLOGUE AFUA_5G01990)-RELATED"/>
    <property type="match status" value="1"/>
</dbReference>
<evidence type="ECO:0000256" key="1">
    <source>
        <dbReference type="SAM" id="MobiDB-lite"/>
    </source>
</evidence>
<dbReference type="Proteomes" id="UP001345827">
    <property type="component" value="Unassembled WGS sequence"/>
</dbReference>
<dbReference type="InterPro" id="IPR020835">
    <property type="entry name" value="Catalase_sf"/>
</dbReference>
<dbReference type="Gene3D" id="2.40.180.10">
    <property type="entry name" value="Catalase core domain"/>
    <property type="match status" value="1"/>
</dbReference>
<evidence type="ECO:0000313" key="2">
    <source>
        <dbReference type="EMBL" id="KAK5538475.1"/>
    </source>
</evidence>
<comment type="caution">
    <text evidence="2">The sequence shown here is derived from an EMBL/GenBank/DDBJ whole genome shotgun (WGS) entry which is preliminary data.</text>
</comment>
<reference evidence="2 3" key="1">
    <citation type="submission" date="2023-06" db="EMBL/GenBank/DDBJ databases">
        <title>Black Yeasts Isolated from many extreme environments.</title>
        <authorList>
            <person name="Coleine C."/>
            <person name="Stajich J.E."/>
            <person name="Selbmann L."/>
        </authorList>
    </citation>
    <scope>NUCLEOTIDE SEQUENCE [LARGE SCALE GENOMIC DNA]</scope>
    <source>
        <strain evidence="2 3">CCFEE 5887</strain>
    </source>
</reference>
<name>A0AAV9QAG9_9PEZI</name>
<sequence>MAAPSIGMPISNHAEDQSKLEGRDYIRWDDSRVQSKPEGEDEDIKAVAEMINAIQKAQYNSHRHCTHARTQGIVKGTLKTEPNMPPHLKQSMFAEEREWSVLCRYSSEPGDPGLDDRVPQPRGFAMKVFDVHGEFFDAGKDIPTQDIEFNSTPALDLANAKVTREIIDLRIKYGNNQPELYKQLEARKDTELQKARDTVRNTHLESTRQYSQTAYRFGDYVIKYCLVPNTETQKKLYDETVKPTDGPDILHRWLQNFHKEHDAEYLFQVQLCENLEDQPVEYAGKVWDPEKYPWQTVARLKVPKQDSFNYALKCFWEDRLRVDPWMGLKSLEPLGGPNRLRKVVYPASSALRRKMNATTELHIKSMDELPVH</sequence>